<feature type="region of interest" description="Disordered" evidence="1">
    <location>
        <begin position="433"/>
        <end position="456"/>
    </location>
</feature>
<dbReference type="PANTHER" id="PTHR22674:SF6">
    <property type="entry name" value="NTPASE KAP FAMILY P-LOOP DOMAIN-CONTAINING PROTEIN 1"/>
    <property type="match status" value="1"/>
</dbReference>
<comment type="caution">
    <text evidence="3">The sequence shown here is derived from an EMBL/GenBank/DDBJ whole genome shotgun (WGS) entry which is preliminary data.</text>
</comment>
<proteinExistence type="predicted"/>
<evidence type="ECO:0000313" key="4">
    <source>
        <dbReference type="Proteomes" id="UP001320715"/>
    </source>
</evidence>
<dbReference type="EMBL" id="JAAAML010000005">
    <property type="protein sequence ID" value="MCO6410872.1"/>
    <property type="molecule type" value="Genomic_DNA"/>
</dbReference>
<evidence type="ECO:0000313" key="3">
    <source>
        <dbReference type="EMBL" id="MCO6410872.1"/>
    </source>
</evidence>
<reference evidence="3 4" key="1">
    <citation type="submission" date="2020-01" db="EMBL/GenBank/DDBJ databases">
        <title>Genomes of bacteria type strains.</title>
        <authorList>
            <person name="Chen J."/>
            <person name="Zhu S."/>
            <person name="Yang J."/>
        </authorList>
    </citation>
    <scope>NUCLEOTIDE SEQUENCE [LARGE SCALE GENOMIC DNA]</scope>
    <source>
        <strain evidence="3 4">DSM 16655</strain>
    </source>
</reference>
<accession>A0ABT1CXF6</accession>
<dbReference type="NCBIfam" id="NF041923">
    <property type="entry name" value="QatA"/>
    <property type="match status" value="1"/>
</dbReference>
<protein>
    <submittedName>
        <fullName evidence="3">NTPase KAP</fullName>
    </submittedName>
</protein>
<dbReference type="Proteomes" id="UP001320715">
    <property type="component" value="Unassembled WGS sequence"/>
</dbReference>
<feature type="compositionally biased region" description="Low complexity" evidence="1">
    <location>
        <begin position="433"/>
        <end position="450"/>
    </location>
</feature>
<dbReference type="InterPro" id="IPR049673">
    <property type="entry name" value="QatA"/>
</dbReference>
<dbReference type="Pfam" id="PF07693">
    <property type="entry name" value="KAP_NTPase"/>
    <property type="match status" value="1"/>
</dbReference>
<name>A0ABT1CXF6_9HYPH</name>
<sequence>MIIADNETAVDYLYYEPIAKTVVKLIQEKSQEPLTIGLHGDWGAGKSSALLMIEEAFSSDDRTLCVRFNGWLFEGYDDAKAVLIETIVAALVAKRSVSTKVKEKAAEVLKNVNWFKVARTVGGAALTFTTGIPSPDLVKGIGDAAKGLLSDPTKALTGETFTKVLDGAAAHIKSGESDTAPQRMHAFRKDFEDLLNLADIDRLIVLIDDLDRCLPRTAIATLEAVRLFLFVPRAAFVIAADEGMIEYSVRHHFPDLPVTSAPGSYARNYLEKLIQVPFRMPALGSVETRIYLTLLISLTEGLSDVDFRRLIPVARNALRRPWLDTGFDRGTIEKALGSLPPQVETALQLATEITPVLTDGARGNPRQIKRFVNTLDLRLTIAEERGFRGDLRMPVLAKLMLAERFAPEVFDAIALDLDVDGKSKIIAELEGRAATTSKPKTGSKSSTKATEPSGSKLVQDWPNLEWAKRWGRIKVSLSDVDLRPYFFVSRDRRTAMANAIAAGPIEELVERLSATSLGAKSEPRASLLALTAVDAERVFHALSAKITNAENLNSRPAAADGLATLCSARPELRDALLTLLDRLPTATVGAWVVTGWGAAVGVSQAPKFKELLKKWSEQSANDVLNKVATLELSSSKVGKR</sequence>
<feature type="domain" description="KAP NTPase" evidence="2">
    <location>
        <begin position="15"/>
        <end position="378"/>
    </location>
</feature>
<evidence type="ECO:0000256" key="1">
    <source>
        <dbReference type="SAM" id="MobiDB-lite"/>
    </source>
</evidence>
<dbReference type="PANTHER" id="PTHR22674">
    <property type="entry name" value="NTPASE, KAP FAMILY P-LOOP DOMAIN-CONTAINING 1"/>
    <property type="match status" value="1"/>
</dbReference>
<evidence type="ECO:0000259" key="2">
    <source>
        <dbReference type="Pfam" id="PF07693"/>
    </source>
</evidence>
<keyword evidence="4" id="KW-1185">Reference proteome</keyword>
<organism evidence="3 4">
    <name type="scientific">Hoeflea alexandrii</name>
    <dbReference type="NCBI Taxonomy" id="288436"/>
    <lineage>
        <taxon>Bacteria</taxon>
        <taxon>Pseudomonadati</taxon>
        <taxon>Pseudomonadota</taxon>
        <taxon>Alphaproteobacteria</taxon>
        <taxon>Hyphomicrobiales</taxon>
        <taxon>Rhizobiaceae</taxon>
        <taxon>Hoeflea</taxon>
    </lineage>
</organism>
<dbReference type="RefSeq" id="WP_252917507.1">
    <property type="nucleotide sequence ID" value="NZ_JAAAML010000005.1"/>
</dbReference>
<dbReference type="InterPro" id="IPR011646">
    <property type="entry name" value="KAP_P-loop"/>
</dbReference>
<gene>
    <name evidence="3" type="ORF">GTW23_22025</name>
</gene>
<dbReference type="InterPro" id="IPR052754">
    <property type="entry name" value="NTPase_KAP_P-loop"/>
</dbReference>